<dbReference type="AlphaFoldDB" id="A0AB34J0H0"/>
<keyword evidence="2" id="KW-1185">Reference proteome</keyword>
<comment type="caution">
    <text evidence="1">The sequence shown here is derived from an EMBL/GenBank/DDBJ whole genome shotgun (WGS) entry which is preliminary data.</text>
</comment>
<dbReference type="Proteomes" id="UP001515480">
    <property type="component" value="Unassembled WGS sequence"/>
</dbReference>
<reference evidence="1 2" key="1">
    <citation type="journal article" date="2024" name="Science">
        <title>Giant polyketide synthase enzymes in the biosynthesis of giant marine polyether toxins.</title>
        <authorList>
            <person name="Fallon T.R."/>
            <person name="Shende V.V."/>
            <person name="Wierzbicki I.H."/>
            <person name="Pendleton A.L."/>
            <person name="Watervoot N.F."/>
            <person name="Auber R.P."/>
            <person name="Gonzalez D.J."/>
            <person name="Wisecaver J.H."/>
            <person name="Moore B.S."/>
        </authorList>
    </citation>
    <scope>NUCLEOTIDE SEQUENCE [LARGE SCALE GENOMIC DNA]</scope>
    <source>
        <strain evidence="1 2">12B1</strain>
    </source>
</reference>
<organism evidence="1 2">
    <name type="scientific">Prymnesium parvum</name>
    <name type="common">Toxic golden alga</name>
    <dbReference type="NCBI Taxonomy" id="97485"/>
    <lineage>
        <taxon>Eukaryota</taxon>
        <taxon>Haptista</taxon>
        <taxon>Haptophyta</taxon>
        <taxon>Prymnesiophyceae</taxon>
        <taxon>Prymnesiales</taxon>
        <taxon>Prymnesiaceae</taxon>
        <taxon>Prymnesium</taxon>
    </lineage>
</organism>
<gene>
    <name evidence="1" type="ORF">AB1Y20_004869</name>
</gene>
<evidence type="ECO:0000313" key="2">
    <source>
        <dbReference type="Proteomes" id="UP001515480"/>
    </source>
</evidence>
<evidence type="ECO:0008006" key="3">
    <source>
        <dbReference type="Google" id="ProtNLM"/>
    </source>
</evidence>
<name>A0AB34J0H0_PRYPA</name>
<accession>A0AB34J0H0</accession>
<sequence>MLHLGQGSSAPSARCHREAVHACVCQMIQPRLLAGPTLHDLLEAIRLQIRLDFENAALEAKGGIGSSSIQQSSFAEQQVEREFRRIVKLVAPGISGTTWMVRFRIIRFIWGIPEMLRKKSHDTADVDSFVTLVDTSKLSGWRHHSQRMKAFIPGTALLASPLPERCVVECLAGDSLGDHGCIALPQHISLVGGRESMKGPLQAAMLEIHWPRLRLLHLALRQEAEQNLEKGRSSLSFGRTGSRCQPIRGLGSLGEDLVIYIGSLIMRPEGITFDGCC</sequence>
<protein>
    <recommendedName>
        <fullName evidence="3">RNA-directed RNA polymerase</fullName>
    </recommendedName>
</protein>
<proteinExistence type="predicted"/>
<dbReference type="EMBL" id="JBGBPQ010000016">
    <property type="protein sequence ID" value="KAL1508774.1"/>
    <property type="molecule type" value="Genomic_DNA"/>
</dbReference>
<evidence type="ECO:0000313" key="1">
    <source>
        <dbReference type="EMBL" id="KAL1508774.1"/>
    </source>
</evidence>